<feature type="repeat" description="WD" evidence="3">
    <location>
        <begin position="47"/>
        <end position="88"/>
    </location>
</feature>
<dbReference type="InterPro" id="IPR020472">
    <property type="entry name" value="WD40_PAC1"/>
</dbReference>
<evidence type="ECO:0000256" key="3">
    <source>
        <dbReference type="PROSITE-ProRule" id="PRU00221"/>
    </source>
</evidence>
<sequence>MEEPAAKKPKLAENGDGLNGEIESQRNGHGAIDGAFTDLYTLKFTVKNDTKESFNAVEISPDGTKFATCSSDSTIKIYSTDTGEKVNDMTIRLWSINKGKCIKILKKHTYHVTTIKFILKGNILISGSADETVTIWDLSSGRSLKTLAAHSDPVSSIGLTPDNTIIISASYDGLMRLFDLELGQCLKTLVYNSASHGTATASTNDVVNFPISNVEISPNDGKIRLWDYMDNKVIKTYSGIDGVSSVSEKYGSSSRFLTKINPILIVSGSDSNGLLFWDVQTKKIVCQIENHCPILDLDTWAQGELLISCDLSGELKVYQLNSKYVKSTESESLPDSPR</sequence>
<organism evidence="5 6">
    <name type="scientific">Cerrena zonata</name>
    <dbReference type="NCBI Taxonomy" id="2478898"/>
    <lineage>
        <taxon>Eukaryota</taxon>
        <taxon>Fungi</taxon>
        <taxon>Dikarya</taxon>
        <taxon>Basidiomycota</taxon>
        <taxon>Agaricomycotina</taxon>
        <taxon>Agaricomycetes</taxon>
        <taxon>Polyporales</taxon>
        <taxon>Cerrenaceae</taxon>
        <taxon>Cerrena</taxon>
    </lineage>
</organism>
<dbReference type="InterPro" id="IPR001680">
    <property type="entry name" value="WD40_rpt"/>
</dbReference>
<dbReference type="Proteomes" id="UP001385951">
    <property type="component" value="Unassembled WGS sequence"/>
</dbReference>
<feature type="region of interest" description="Disordered" evidence="4">
    <location>
        <begin position="1"/>
        <end position="24"/>
    </location>
</feature>
<dbReference type="PANTHER" id="PTHR22847">
    <property type="entry name" value="WD40 REPEAT PROTEIN"/>
    <property type="match status" value="1"/>
</dbReference>
<gene>
    <name evidence="5" type="ORF">QCA50_018804</name>
</gene>
<dbReference type="CDD" id="cd00200">
    <property type="entry name" value="WD40"/>
    <property type="match status" value="1"/>
</dbReference>
<proteinExistence type="predicted"/>
<keyword evidence="2" id="KW-0677">Repeat</keyword>
<dbReference type="PROSITE" id="PS50082">
    <property type="entry name" value="WD_REPEATS_2"/>
    <property type="match status" value="3"/>
</dbReference>
<dbReference type="PANTHER" id="PTHR22847:SF637">
    <property type="entry name" value="WD REPEAT DOMAIN 5B"/>
    <property type="match status" value="1"/>
</dbReference>
<dbReference type="SUPFAM" id="SSF50978">
    <property type="entry name" value="WD40 repeat-like"/>
    <property type="match status" value="1"/>
</dbReference>
<evidence type="ECO:0000256" key="1">
    <source>
        <dbReference type="ARBA" id="ARBA00022574"/>
    </source>
</evidence>
<accession>A0AAW0FJ92</accession>
<dbReference type="GO" id="GO:0048188">
    <property type="term" value="C:Set1C/COMPASS complex"/>
    <property type="evidence" value="ECO:0007669"/>
    <property type="project" value="TreeGrafter"/>
</dbReference>
<dbReference type="PRINTS" id="PR00320">
    <property type="entry name" value="GPROTEINBRPT"/>
</dbReference>
<dbReference type="SMART" id="SM00320">
    <property type="entry name" value="WD40"/>
    <property type="match status" value="5"/>
</dbReference>
<dbReference type="InterPro" id="IPR015943">
    <property type="entry name" value="WD40/YVTN_repeat-like_dom_sf"/>
</dbReference>
<dbReference type="PROSITE" id="PS50294">
    <property type="entry name" value="WD_REPEATS_REGION"/>
    <property type="match status" value="2"/>
</dbReference>
<keyword evidence="1 3" id="KW-0853">WD repeat</keyword>
<dbReference type="InterPro" id="IPR019775">
    <property type="entry name" value="WD40_repeat_CS"/>
</dbReference>
<dbReference type="GO" id="GO:0042393">
    <property type="term" value="F:histone binding"/>
    <property type="evidence" value="ECO:0007669"/>
    <property type="project" value="TreeGrafter"/>
</dbReference>
<dbReference type="InterPro" id="IPR036322">
    <property type="entry name" value="WD40_repeat_dom_sf"/>
</dbReference>
<reference evidence="5 6" key="1">
    <citation type="submission" date="2022-09" db="EMBL/GenBank/DDBJ databases">
        <authorList>
            <person name="Palmer J.M."/>
        </authorList>
    </citation>
    <scope>NUCLEOTIDE SEQUENCE [LARGE SCALE GENOMIC DNA]</scope>
    <source>
        <strain evidence="5 6">DSM 7382</strain>
    </source>
</reference>
<dbReference type="EMBL" id="JASBNA010000075">
    <property type="protein sequence ID" value="KAK7678234.1"/>
    <property type="molecule type" value="Genomic_DNA"/>
</dbReference>
<name>A0AAW0FJ92_9APHY</name>
<evidence type="ECO:0000313" key="6">
    <source>
        <dbReference type="Proteomes" id="UP001385951"/>
    </source>
</evidence>
<protein>
    <submittedName>
        <fullName evidence="5">Uncharacterized protein</fullName>
    </submittedName>
</protein>
<keyword evidence="6" id="KW-1185">Reference proteome</keyword>
<evidence type="ECO:0000256" key="2">
    <source>
        <dbReference type="ARBA" id="ARBA00022737"/>
    </source>
</evidence>
<dbReference type="Gene3D" id="2.130.10.10">
    <property type="entry name" value="YVTN repeat-like/Quinoprotein amine dehydrogenase"/>
    <property type="match status" value="1"/>
</dbReference>
<feature type="compositionally biased region" description="Basic and acidic residues" evidence="4">
    <location>
        <begin position="1"/>
        <end position="13"/>
    </location>
</feature>
<dbReference type="AlphaFoldDB" id="A0AAW0FJ92"/>
<evidence type="ECO:0000256" key="4">
    <source>
        <dbReference type="SAM" id="MobiDB-lite"/>
    </source>
</evidence>
<feature type="repeat" description="WD" evidence="3">
    <location>
        <begin position="105"/>
        <end position="146"/>
    </location>
</feature>
<evidence type="ECO:0000313" key="5">
    <source>
        <dbReference type="EMBL" id="KAK7678234.1"/>
    </source>
</evidence>
<comment type="caution">
    <text evidence="5">The sequence shown here is derived from an EMBL/GenBank/DDBJ whole genome shotgun (WGS) entry which is preliminary data.</text>
</comment>
<dbReference type="PROSITE" id="PS00678">
    <property type="entry name" value="WD_REPEATS_1"/>
    <property type="match status" value="1"/>
</dbReference>
<dbReference type="Pfam" id="PF00400">
    <property type="entry name" value="WD40"/>
    <property type="match status" value="3"/>
</dbReference>
<feature type="repeat" description="WD" evidence="3">
    <location>
        <begin position="147"/>
        <end position="188"/>
    </location>
</feature>